<proteinExistence type="predicted"/>
<protein>
    <submittedName>
        <fullName evidence="1">Uncharacterized protein</fullName>
    </submittedName>
</protein>
<keyword evidence="2" id="KW-1185">Reference proteome</keyword>
<dbReference type="Proteomes" id="UP000027466">
    <property type="component" value="Unassembled WGS sequence"/>
</dbReference>
<reference evidence="1 2" key="1">
    <citation type="submission" date="2014-03" db="EMBL/GenBank/DDBJ databases">
        <title>Draft Genome Sequences of Four Burkholderia Strains.</title>
        <authorList>
            <person name="Liu X.Y."/>
            <person name="Li C.X."/>
            <person name="Xu J.H."/>
        </authorList>
    </citation>
    <scope>NUCLEOTIDE SEQUENCE [LARGE SCALE GENOMIC DNA]</scope>
    <source>
        <strain evidence="1 2">DSM 50014</strain>
    </source>
</reference>
<dbReference type="AlphaFoldDB" id="A0A069PLF6"/>
<sequence length="86" mass="8791">MFKPFANDSDALNINGDALSVTNGTTRITIAGDLSIARDKTGLATALALQKAVNAIVDALQKDAALPAKLADEPPAPTGTADNPFI</sequence>
<accession>A0A069PLF6</accession>
<evidence type="ECO:0000313" key="1">
    <source>
        <dbReference type="EMBL" id="KDR41242.1"/>
    </source>
</evidence>
<comment type="caution">
    <text evidence="1">The sequence shown here is derived from an EMBL/GenBank/DDBJ whole genome shotgun (WGS) entry which is preliminary data.</text>
</comment>
<dbReference type="RefSeq" id="WP_035931232.1">
    <property type="nucleotide sequence ID" value="NZ_CADFFX010000005.1"/>
</dbReference>
<organism evidence="1 2">
    <name type="scientific">Caballeronia glathei</name>
    <dbReference type="NCBI Taxonomy" id="60547"/>
    <lineage>
        <taxon>Bacteria</taxon>
        <taxon>Pseudomonadati</taxon>
        <taxon>Pseudomonadota</taxon>
        <taxon>Betaproteobacteria</taxon>
        <taxon>Burkholderiales</taxon>
        <taxon>Burkholderiaceae</taxon>
        <taxon>Caballeronia</taxon>
    </lineage>
</organism>
<name>A0A069PLF6_9BURK</name>
<dbReference type="EMBL" id="JFHC01000030">
    <property type="protein sequence ID" value="KDR41242.1"/>
    <property type="molecule type" value="Genomic_DNA"/>
</dbReference>
<evidence type="ECO:0000313" key="2">
    <source>
        <dbReference type="Proteomes" id="UP000027466"/>
    </source>
</evidence>
<gene>
    <name evidence="1" type="ORF">BG61_20370</name>
</gene>
<dbReference type="STRING" id="60547.GCA_000751215_02846"/>